<name>A0A382ZDT3_9ZZZZ</name>
<dbReference type="AlphaFoldDB" id="A0A382ZDT3"/>
<accession>A0A382ZDT3</accession>
<gene>
    <name evidence="1" type="ORF">METZ01_LOCUS445722</name>
</gene>
<organism evidence="1">
    <name type="scientific">marine metagenome</name>
    <dbReference type="NCBI Taxonomy" id="408172"/>
    <lineage>
        <taxon>unclassified sequences</taxon>
        <taxon>metagenomes</taxon>
        <taxon>ecological metagenomes</taxon>
    </lineage>
</organism>
<proteinExistence type="predicted"/>
<reference evidence="1" key="1">
    <citation type="submission" date="2018-05" db="EMBL/GenBank/DDBJ databases">
        <authorList>
            <person name="Lanie J.A."/>
            <person name="Ng W.-L."/>
            <person name="Kazmierczak K.M."/>
            <person name="Andrzejewski T.M."/>
            <person name="Davidsen T.M."/>
            <person name="Wayne K.J."/>
            <person name="Tettelin H."/>
            <person name="Glass J.I."/>
            <person name="Rusch D."/>
            <person name="Podicherti R."/>
            <person name="Tsui H.-C.T."/>
            <person name="Winkler M.E."/>
        </authorList>
    </citation>
    <scope>NUCLEOTIDE SEQUENCE</scope>
</reference>
<protein>
    <submittedName>
        <fullName evidence="1">Uncharacterized protein</fullName>
    </submittedName>
</protein>
<sequence length="83" mass="9365">MINETVSMINDSDSSNNLHIYLLTPYQGGDNMDEEFSEIAKALMPYETSNNALSKPEARGLEWLSEQLANERCSWTLHESGLI</sequence>
<dbReference type="EMBL" id="UINC01182577">
    <property type="protein sequence ID" value="SVD92868.1"/>
    <property type="molecule type" value="Genomic_DNA"/>
</dbReference>
<evidence type="ECO:0000313" key="1">
    <source>
        <dbReference type="EMBL" id="SVD92868.1"/>
    </source>
</evidence>
<feature type="non-terminal residue" evidence="1">
    <location>
        <position position="83"/>
    </location>
</feature>